<protein>
    <submittedName>
        <fullName evidence="1">(rape) hypothetical protein</fullName>
    </submittedName>
    <submittedName>
        <fullName evidence="2">BnaA09g17460D protein</fullName>
    </submittedName>
</protein>
<organism evidence="2 3">
    <name type="scientific">Brassica napus</name>
    <name type="common">Rape</name>
    <dbReference type="NCBI Taxonomy" id="3708"/>
    <lineage>
        <taxon>Eukaryota</taxon>
        <taxon>Viridiplantae</taxon>
        <taxon>Streptophyta</taxon>
        <taxon>Embryophyta</taxon>
        <taxon>Tracheophyta</taxon>
        <taxon>Spermatophyta</taxon>
        <taxon>Magnoliopsida</taxon>
        <taxon>eudicotyledons</taxon>
        <taxon>Gunneridae</taxon>
        <taxon>Pentapetalae</taxon>
        <taxon>rosids</taxon>
        <taxon>malvids</taxon>
        <taxon>Brassicales</taxon>
        <taxon>Brassicaceae</taxon>
        <taxon>Brassiceae</taxon>
        <taxon>Brassica</taxon>
    </lineage>
</organism>
<evidence type="ECO:0000313" key="2">
    <source>
        <dbReference type="EMBL" id="CDY13071.1"/>
    </source>
</evidence>
<name>A0A078FIT5_BRANA</name>
<dbReference type="EMBL" id="LK032031">
    <property type="protein sequence ID" value="CDY13071.1"/>
    <property type="molecule type" value="Genomic_DNA"/>
</dbReference>
<dbReference type="Proteomes" id="UP001295469">
    <property type="component" value="Chromosome A09"/>
</dbReference>
<evidence type="ECO:0000313" key="1">
    <source>
        <dbReference type="EMBL" id="CAF2041551.1"/>
    </source>
</evidence>
<dbReference type="AlphaFoldDB" id="A0A078FIT5"/>
<dbReference type="Proteomes" id="UP000028999">
    <property type="component" value="Unassembled WGS sequence"/>
</dbReference>
<dbReference type="Gramene" id="CDY13071">
    <property type="protein sequence ID" value="CDY13071"/>
    <property type="gene ID" value="GSBRNA2T00070903001"/>
</dbReference>
<reference evidence="2 3" key="1">
    <citation type="journal article" date="2014" name="Science">
        <title>Plant genetics. Early allopolyploid evolution in the post-Neolithic Brassica napus oilseed genome.</title>
        <authorList>
            <person name="Chalhoub B."/>
            <person name="Denoeud F."/>
            <person name="Liu S."/>
            <person name="Parkin I.A."/>
            <person name="Tang H."/>
            <person name="Wang X."/>
            <person name="Chiquet J."/>
            <person name="Belcram H."/>
            <person name="Tong C."/>
            <person name="Samans B."/>
            <person name="Correa M."/>
            <person name="Da Silva C."/>
            <person name="Just J."/>
            <person name="Falentin C."/>
            <person name="Koh C.S."/>
            <person name="Le Clainche I."/>
            <person name="Bernard M."/>
            <person name="Bento P."/>
            <person name="Noel B."/>
            <person name="Labadie K."/>
            <person name="Alberti A."/>
            <person name="Charles M."/>
            <person name="Arnaud D."/>
            <person name="Guo H."/>
            <person name="Daviaud C."/>
            <person name="Alamery S."/>
            <person name="Jabbari K."/>
            <person name="Zhao M."/>
            <person name="Edger P.P."/>
            <person name="Chelaifa H."/>
            <person name="Tack D."/>
            <person name="Lassalle G."/>
            <person name="Mestiri I."/>
            <person name="Schnel N."/>
            <person name="Le Paslier M.C."/>
            <person name="Fan G."/>
            <person name="Renault V."/>
            <person name="Bayer P.E."/>
            <person name="Golicz A.A."/>
            <person name="Manoli S."/>
            <person name="Lee T.H."/>
            <person name="Thi V.H."/>
            <person name="Chalabi S."/>
            <person name="Hu Q."/>
            <person name="Fan C."/>
            <person name="Tollenaere R."/>
            <person name="Lu Y."/>
            <person name="Battail C."/>
            <person name="Shen J."/>
            <person name="Sidebottom C.H."/>
            <person name="Wang X."/>
            <person name="Canaguier A."/>
            <person name="Chauveau A."/>
            <person name="Berard A."/>
            <person name="Deniot G."/>
            <person name="Guan M."/>
            <person name="Liu Z."/>
            <person name="Sun F."/>
            <person name="Lim Y.P."/>
            <person name="Lyons E."/>
            <person name="Town C.D."/>
            <person name="Bancroft I."/>
            <person name="Wang X."/>
            <person name="Meng J."/>
            <person name="Ma J."/>
            <person name="Pires J.C."/>
            <person name="King G.J."/>
            <person name="Brunel D."/>
            <person name="Delourme R."/>
            <person name="Renard M."/>
            <person name="Aury J.M."/>
            <person name="Adams K.L."/>
            <person name="Batley J."/>
            <person name="Snowdon R.J."/>
            <person name="Tost J."/>
            <person name="Edwards D."/>
            <person name="Zhou Y."/>
            <person name="Hua W."/>
            <person name="Sharpe A.G."/>
            <person name="Paterson A.H."/>
            <person name="Guan C."/>
            <person name="Wincker P."/>
        </authorList>
    </citation>
    <scope>NUCLEOTIDE SEQUENCE [LARGE SCALE GENOMIC DNA]</scope>
    <source>
        <strain evidence="3">cv. Darmor-bzh</strain>
    </source>
</reference>
<reference evidence="1" key="3">
    <citation type="submission" date="2021-01" db="EMBL/GenBank/DDBJ databases">
        <authorList>
            <consortium name="Genoscope - CEA"/>
            <person name="William W."/>
        </authorList>
    </citation>
    <scope>NUCLEOTIDE SEQUENCE</scope>
</reference>
<dbReference type="PaxDb" id="3708-A0A078FIT5"/>
<keyword evidence="3" id="KW-1185">Reference proteome</keyword>
<sequence>MIVKNMTIRVSYNAEEGSSSAIREETSENVQQWRRNNLSLEIPSRTTNLSPEDSVVSKMPPTPPSVSVSIVLRHGRLSDLIAQLQELLKGAEGVESTPFSYKYDSAALAAQVL</sequence>
<proteinExistence type="predicted"/>
<dbReference type="EMBL" id="HG994363">
    <property type="protein sequence ID" value="CAF2041551.1"/>
    <property type="molecule type" value="Genomic_DNA"/>
</dbReference>
<gene>
    <name evidence="2" type="primary">BnaA09g17460D</name>
    <name evidence="1" type="ORF">DARMORV10_A09P21520.1</name>
    <name evidence="2" type="ORF">GSBRNA2T00070903001</name>
</gene>
<reference evidence="2" key="2">
    <citation type="submission" date="2014-06" db="EMBL/GenBank/DDBJ databases">
        <authorList>
            <person name="Genoscope - CEA"/>
        </authorList>
    </citation>
    <scope>NUCLEOTIDE SEQUENCE</scope>
</reference>
<evidence type="ECO:0000313" key="3">
    <source>
        <dbReference type="Proteomes" id="UP000028999"/>
    </source>
</evidence>
<accession>A0A078FIT5</accession>